<evidence type="ECO:0000313" key="2">
    <source>
        <dbReference type="EMBL" id="GAA0143531.1"/>
    </source>
</evidence>
<protein>
    <recommendedName>
        <fullName evidence="1">Reverse transcriptase Ty1/copia-type domain-containing protein</fullName>
    </recommendedName>
</protein>
<dbReference type="Pfam" id="PF07727">
    <property type="entry name" value="RVT_2"/>
    <property type="match status" value="1"/>
</dbReference>
<keyword evidence="3" id="KW-1185">Reference proteome</keyword>
<evidence type="ECO:0000259" key="1">
    <source>
        <dbReference type="Pfam" id="PF07727"/>
    </source>
</evidence>
<dbReference type="Proteomes" id="UP001454036">
    <property type="component" value="Unassembled WGS sequence"/>
</dbReference>
<name>A0AAV3NXS1_LITER</name>
<dbReference type="PANTHER" id="PTHR11439">
    <property type="entry name" value="GAG-POL-RELATED RETROTRANSPOSON"/>
    <property type="match status" value="1"/>
</dbReference>
<organism evidence="2 3">
    <name type="scientific">Lithospermum erythrorhizon</name>
    <name type="common">Purple gromwell</name>
    <name type="synonym">Lithospermum officinale var. erythrorhizon</name>
    <dbReference type="NCBI Taxonomy" id="34254"/>
    <lineage>
        <taxon>Eukaryota</taxon>
        <taxon>Viridiplantae</taxon>
        <taxon>Streptophyta</taxon>
        <taxon>Embryophyta</taxon>
        <taxon>Tracheophyta</taxon>
        <taxon>Spermatophyta</taxon>
        <taxon>Magnoliopsida</taxon>
        <taxon>eudicotyledons</taxon>
        <taxon>Gunneridae</taxon>
        <taxon>Pentapetalae</taxon>
        <taxon>asterids</taxon>
        <taxon>lamiids</taxon>
        <taxon>Boraginales</taxon>
        <taxon>Boraginaceae</taxon>
        <taxon>Boraginoideae</taxon>
        <taxon>Lithospermeae</taxon>
        <taxon>Lithospermum</taxon>
    </lineage>
</organism>
<reference evidence="2 3" key="1">
    <citation type="submission" date="2024-01" db="EMBL/GenBank/DDBJ databases">
        <title>The complete chloroplast genome sequence of Lithospermum erythrorhizon: insights into the phylogenetic relationship among Boraginaceae species and the maternal lineages of purple gromwells.</title>
        <authorList>
            <person name="Okada T."/>
            <person name="Watanabe K."/>
        </authorList>
    </citation>
    <scope>NUCLEOTIDE SEQUENCE [LARGE SCALE GENOMIC DNA]</scope>
</reference>
<gene>
    <name evidence="2" type="ORF">LIER_04197</name>
</gene>
<dbReference type="EMBL" id="BAABME010000528">
    <property type="protein sequence ID" value="GAA0143531.1"/>
    <property type="molecule type" value="Genomic_DNA"/>
</dbReference>
<dbReference type="PANTHER" id="PTHR11439:SF498">
    <property type="entry name" value="DNAK FAMILY PROTEIN"/>
    <property type="match status" value="1"/>
</dbReference>
<dbReference type="InterPro" id="IPR043502">
    <property type="entry name" value="DNA/RNA_pol_sf"/>
</dbReference>
<accession>A0AAV3NXS1</accession>
<sequence length="217" mass="24401">MSEPTTYKQASQDPRWIEAMDKEVDALNANCTWEFVKLPAWKRLISCKWVYRIKVKADGQVESFKARLKKSLYGLKQASRQWFSKLNKTLLQLGYTQSKNDISLYIRNSSTGIVIVTVYVDDILLTGSDNEGIVQLKSVLHAQFSIKDLGALHFFLGFEIGIILQGSSQLTLKAYSDSDWAACPTTRRSVTGYIITLGSSSISWKSKKQSTVSRSLA</sequence>
<dbReference type="InterPro" id="IPR013103">
    <property type="entry name" value="RVT_2"/>
</dbReference>
<proteinExistence type="predicted"/>
<comment type="caution">
    <text evidence="2">The sequence shown here is derived from an EMBL/GenBank/DDBJ whole genome shotgun (WGS) entry which is preliminary data.</text>
</comment>
<dbReference type="AlphaFoldDB" id="A0AAV3NXS1"/>
<feature type="domain" description="Reverse transcriptase Ty1/copia-type" evidence="1">
    <location>
        <begin position="66"/>
        <end position="175"/>
    </location>
</feature>
<dbReference type="SUPFAM" id="SSF56672">
    <property type="entry name" value="DNA/RNA polymerases"/>
    <property type="match status" value="1"/>
</dbReference>
<evidence type="ECO:0000313" key="3">
    <source>
        <dbReference type="Proteomes" id="UP001454036"/>
    </source>
</evidence>